<dbReference type="SUPFAM" id="SSF56112">
    <property type="entry name" value="Protein kinase-like (PK-like)"/>
    <property type="match status" value="1"/>
</dbReference>
<dbReference type="PANTHER" id="PTHR48006:SF88">
    <property type="entry name" value="LRR RECEPTOR-LIKE KINASE FAMILY PROTEIN"/>
    <property type="match status" value="1"/>
</dbReference>
<dbReference type="EMBL" id="JAPFFJ010000008">
    <property type="protein sequence ID" value="KAJ6420412.1"/>
    <property type="molecule type" value="Genomic_DNA"/>
</dbReference>
<evidence type="ECO:0000256" key="1">
    <source>
        <dbReference type="ARBA" id="ARBA00004479"/>
    </source>
</evidence>
<dbReference type="Pfam" id="PF07714">
    <property type="entry name" value="PK_Tyr_Ser-Thr"/>
    <property type="match status" value="1"/>
</dbReference>
<reference evidence="4 5" key="1">
    <citation type="journal article" date="2023" name="Int. J. Mol. Sci.">
        <title>De Novo Assembly and Annotation of 11 Diverse Shrub Willow (Salix) Genomes Reveals Novel Gene Organization in Sex-Linked Regions.</title>
        <authorList>
            <person name="Hyden B."/>
            <person name="Feng K."/>
            <person name="Yates T.B."/>
            <person name="Jawdy S."/>
            <person name="Cereghino C."/>
            <person name="Smart L.B."/>
            <person name="Muchero W."/>
        </authorList>
    </citation>
    <scope>NUCLEOTIDE SEQUENCE [LARGE SCALE GENOMIC DNA]</scope>
    <source>
        <tissue evidence="4">Shoot tip</tissue>
    </source>
</reference>
<dbReference type="InterPro" id="IPR051824">
    <property type="entry name" value="LRR_Rcpt-Like_S/T_Kinase"/>
</dbReference>
<keyword evidence="2" id="KW-0067">ATP-binding</keyword>
<dbReference type="InterPro" id="IPR001245">
    <property type="entry name" value="Ser-Thr/Tyr_kinase_cat_dom"/>
</dbReference>
<keyword evidence="2" id="KW-0547">Nucleotide-binding</keyword>
<comment type="caution">
    <text evidence="4">The sequence shown here is derived from an EMBL/GenBank/DDBJ whole genome shotgun (WGS) entry which is preliminary data.</text>
</comment>
<comment type="subcellular location">
    <subcellularLocation>
        <location evidence="1">Membrane</location>
        <topology evidence="1">Single-pass type I membrane protein</topology>
    </subcellularLocation>
</comment>
<sequence length="278" mass="31631">MSIPRVSFAELKKATTSFDRDKVIGVGKTGTVYKAAHPHLLFTAVKRLLDFQHLEEQFLSELMILDKYRHKNIVPLLGFCLESRERLLVYQYMPNGNLHDWLHPVKGDQPEILEWRLRVNIAVGIARGLAWLHNHNTLQLVHLNLSSSCILLDKYFEPKISNFGRAMHMITTSNAGIFMADREDPSSNSEFFQSLERKFVQNDCLSTVSAALYCSVDKSLVGQGFDGEVLYFLKVACNCVHPLPNRRPTMVEVHKMLMAIHVTTFWAKTNISMSLAAP</sequence>
<dbReference type="Gene3D" id="3.30.200.20">
    <property type="entry name" value="Phosphorylase Kinase, domain 1"/>
    <property type="match status" value="1"/>
</dbReference>
<dbReference type="InterPro" id="IPR011009">
    <property type="entry name" value="Kinase-like_dom_sf"/>
</dbReference>
<dbReference type="Proteomes" id="UP001162972">
    <property type="component" value="Chromosome 17"/>
</dbReference>
<dbReference type="GO" id="GO:0004672">
    <property type="term" value="F:protein kinase activity"/>
    <property type="evidence" value="ECO:0007669"/>
    <property type="project" value="InterPro"/>
</dbReference>
<evidence type="ECO:0000313" key="4">
    <source>
        <dbReference type="EMBL" id="KAJ6420412.1"/>
    </source>
</evidence>
<evidence type="ECO:0000256" key="2">
    <source>
        <dbReference type="PROSITE-ProRule" id="PRU10141"/>
    </source>
</evidence>
<keyword evidence="5" id="KW-1185">Reference proteome</keyword>
<protein>
    <recommendedName>
        <fullName evidence="3">Protein kinase domain-containing protein</fullName>
    </recommendedName>
</protein>
<dbReference type="InterPro" id="IPR000719">
    <property type="entry name" value="Prot_kinase_dom"/>
</dbReference>
<gene>
    <name evidence="4" type="ORF">OIU84_027868</name>
</gene>
<dbReference type="InterPro" id="IPR017441">
    <property type="entry name" value="Protein_kinase_ATP_BS"/>
</dbReference>
<feature type="domain" description="Protein kinase" evidence="3">
    <location>
        <begin position="18"/>
        <end position="278"/>
    </location>
</feature>
<dbReference type="PROSITE" id="PS50011">
    <property type="entry name" value="PROTEIN_KINASE_DOM"/>
    <property type="match status" value="1"/>
</dbReference>
<name>A0AAD6KDN3_9ROSI</name>
<accession>A0AAD6KDN3</accession>
<dbReference type="GO" id="GO:0005524">
    <property type="term" value="F:ATP binding"/>
    <property type="evidence" value="ECO:0007669"/>
    <property type="project" value="UniProtKB-UniRule"/>
</dbReference>
<organism evidence="4 5">
    <name type="scientific">Salix udensis</name>
    <dbReference type="NCBI Taxonomy" id="889485"/>
    <lineage>
        <taxon>Eukaryota</taxon>
        <taxon>Viridiplantae</taxon>
        <taxon>Streptophyta</taxon>
        <taxon>Embryophyta</taxon>
        <taxon>Tracheophyta</taxon>
        <taxon>Spermatophyta</taxon>
        <taxon>Magnoliopsida</taxon>
        <taxon>eudicotyledons</taxon>
        <taxon>Gunneridae</taxon>
        <taxon>Pentapetalae</taxon>
        <taxon>rosids</taxon>
        <taxon>fabids</taxon>
        <taxon>Malpighiales</taxon>
        <taxon>Salicaceae</taxon>
        <taxon>Saliceae</taxon>
        <taxon>Salix</taxon>
    </lineage>
</organism>
<proteinExistence type="predicted"/>
<dbReference type="PANTHER" id="PTHR48006">
    <property type="entry name" value="LEUCINE-RICH REPEAT-CONTAINING PROTEIN DDB_G0281931-RELATED"/>
    <property type="match status" value="1"/>
</dbReference>
<feature type="binding site" evidence="2">
    <location>
        <position position="46"/>
    </location>
    <ligand>
        <name>ATP</name>
        <dbReference type="ChEBI" id="CHEBI:30616"/>
    </ligand>
</feature>
<dbReference type="Gene3D" id="1.10.510.10">
    <property type="entry name" value="Transferase(Phosphotransferase) domain 1"/>
    <property type="match status" value="1"/>
</dbReference>
<evidence type="ECO:0000259" key="3">
    <source>
        <dbReference type="PROSITE" id="PS50011"/>
    </source>
</evidence>
<dbReference type="GO" id="GO:0016020">
    <property type="term" value="C:membrane"/>
    <property type="evidence" value="ECO:0007669"/>
    <property type="project" value="UniProtKB-SubCell"/>
</dbReference>
<evidence type="ECO:0000313" key="5">
    <source>
        <dbReference type="Proteomes" id="UP001162972"/>
    </source>
</evidence>
<dbReference type="AlphaFoldDB" id="A0AAD6KDN3"/>
<dbReference type="PROSITE" id="PS00107">
    <property type="entry name" value="PROTEIN_KINASE_ATP"/>
    <property type="match status" value="1"/>
</dbReference>